<dbReference type="Gene3D" id="3.20.200.10">
    <property type="entry name" value="MHCK/EF2 kinase"/>
    <property type="match status" value="1"/>
</dbReference>
<evidence type="ECO:0000256" key="4">
    <source>
        <dbReference type="SAM" id="MobiDB-lite"/>
    </source>
</evidence>
<protein>
    <recommendedName>
        <fullName evidence="5">SAM domain-containing protein</fullName>
    </recommendedName>
</protein>
<keyword evidence="3" id="KW-0418">Kinase</keyword>
<feature type="region of interest" description="Disordered" evidence="4">
    <location>
        <begin position="199"/>
        <end position="229"/>
    </location>
</feature>
<gene>
    <name evidence="6" type="ORF">AK812_SmicGene20053</name>
</gene>
<dbReference type="InterPro" id="IPR001660">
    <property type="entry name" value="SAM"/>
</dbReference>
<dbReference type="Proteomes" id="UP000186817">
    <property type="component" value="Unassembled WGS sequence"/>
</dbReference>
<proteinExistence type="predicted"/>
<dbReference type="InterPro" id="IPR013761">
    <property type="entry name" value="SAM/pointed_sf"/>
</dbReference>
<dbReference type="GO" id="GO:0005524">
    <property type="term" value="F:ATP binding"/>
    <property type="evidence" value="ECO:0007669"/>
    <property type="project" value="InterPro"/>
</dbReference>
<evidence type="ECO:0000313" key="6">
    <source>
        <dbReference type="EMBL" id="OLP97612.1"/>
    </source>
</evidence>
<dbReference type="Pfam" id="PF07647">
    <property type="entry name" value="SAM_2"/>
    <property type="match status" value="1"/>
</dbReference>
<evidence type="ECO:0000256" key="3">
    <source>
        <dbReference type="ARBA" id="ARBA00022777"/>
    </source>
</evidence>
<dbReference type="Pfam" id="PF02816">
    <property type="entry name" value="Alpha_kinase"/>
    <property type="match status" value="1"/>
</dbReference>
<dbReference type="GO" id="GO:0004674">
    <property type="term" value="F:protein serine/threonine kinase activity"/>
    <property type="evidence" value="ECO:0007669"/>
    <property type="project" value="UniProtKB-KW"/>
</dbReference>
<sequence>MFESCQFREPSVTCKIIVTVLKLVCFSDHILLRGPREETRLFHFCRMATVAEWEVEDVAAWVERSLELPCAALFVQANIDGPRLVQLDEEMLLQLGLDDAAHITCLLVRASSNQPTPVNSVLSSALCRERASAIAPFVQGSGLLPYRIFDDICAAPANGMPPAHQGTRYRGYRRLMTATSTQADAPHGELGQSSIKPAQRAGRMGQATSAQHYGSEEGPSLRVQHSGRGSIGLTKESGRRFIVSDLQGVARQNEVLLTDPQVLSITREYGPGLRIRQLARKRLRWRNALVPKELLMVVSEHVANACSSTDDEQWSRQAPDAFRPDVDLRSGWVVAHSTLNFWVRICWIRAKVDTREHYLQSLI</sequence>
<evidence type="ECO:0000259" key="5">
    <source>
        <dbReference type="PROSITE" id="PS50105"/>
    </source>
</evidence>
<evidence type="ECO:0000256" key="2">
    <source>
        <dbReference type="ARBA" id="ARBA00022679"/>
    </source>
</evidence>
<feature type="domain" description="SAM" evidence="5">
    <location>
        <begin position="53"/>
        <end position="102"/>
    </location>
</feature>
<name>A0A1Q9DR15_SYMMI</name>
<organism evidence="6 7">
    <name type="scientific">Symbiodinium microadriaticum</name>
    <name type="common">Dinoflagellate</name>
    <name type="synonym">Zooxanthella microadriatica</name>
    <dbReference type="NCBI Taxonomy" id="2951"/>
    <lineage>
        <taxon>Eukaryota</taxon>
        <taxon>Sar</taxon>
        <taxon>Alveolata</taxon>
        <taxon>Dinophyceae</taxon>
        <taxon>Suessiales</taxon>
        <taxon>Symbiodiniaceae</taxon>
        <taxon>Symbiodinium</taxon>
    </lineage>
</organism>
<dbReference type="InterPro" id="IPR004166">
    <property type="entry name" value="a-kinase_dom"/>
</dbReference>
<evidence type="ECO:0000256" key="1">
    <source>
        <dbReference type="ARBA" id="ARBA00022527"/>
    </source>
</evidence>
<dbReference type="SUPFAM" id="SSF47769">
    <property type="entry name" value="SAM/Pointed domain"/>
    <property type="match status" value="1"/>
</dbReference>
<reference evidence="6 7" key="1">
    <citation type="submission" date="2016-02" db="EMBL/GenBank/DDBJ databases">
        <title>Genome analysis of coral dinoflagellate symbionts highlights evolutionary adaptations to a symbiotic lifestyle.</title>
        <authorList>
            <person name="Aranda M."/>
            <person name="Li Y."/>
            <person name="Liew Y.J."/>
            <person name="Baumgarten S."/>
            <person name="Simakov O."/>
            <person name="Wilson M."/>
            <person name="Piel J."/>
            <person name="Ashoor H."/>
            <person name="Bougouffa S."/>
            <person name="Bajic V.B."/>
            <person name="Ryu T."/>
            <person name="Ravasi T."/>
            <person name="Bayer T."/>
            <person name="Micklem G."/>
            <person name="Kim H."/>
            <person name="Bhak J."/>
            <person name="Lajeunesse T.C."/>
            <person name="Voolstra C.R."/>
        </authorList>
    </citation>
    <scope>NUCLEOTIDE SEQUENCE [LARGE SCALE GENOMIC DNA]</scope>
    <source>
        <strain evidence="6 7">CCMP2467</strain>
    </source>
</reference>
<evidence type="ECO:0000313" key="7">
    <source>
        <dbReference type="Proteomes" id="UP000186817"/>
    </source>
</evidence>
<dbReference type="PROSITE" id="PS50105">
    <property type="entry name" value="SAM_DOMAIN"/>
    <property type="match status" value="1"/>
</dbReference>
<comment type="caution">
    <text evidence="6">The sequence shown here is derived from an EMBL/GenBank/DDBJ whole genome shotgun (WGS) entry which is preliminary data.</text>
</comment>
<accession>A0A1Q9DR15</accession>
<keyword evidence="1" id="KW-0723">Serine/threonine-protein kinase</keyword>
<keyword evidence="2" id="KW-0808">Transferase</keyword>
<keyword evidence="7" id="KW-1185">Reference proteome</keyword>
<dbReference type="EMBL" id="LSRX01000427">
    <property type="protein sequence ID" value="OLP97612.1"/>
    <property type="molecule type" value="Genomic_DNA"/>
</dbReference>
<dbReference type="AlphaFoldDB" id="A0A1Q9DR15"/>
<dbReference type="Gene3D" id="1.10.150.50">
    <property type="entry name" value="Transcription Factor, Ets-1"/>
    <property type="match status" value="1"/>
</dbReference>